<dbReference type="PANTHER" id="PTHR15398:SF4">
    <property type="entry name" value="BROMODOMAIN-CONTAINING PROTEIN 8 ISOFORM X1"/>
    <property type="match status" value="1"/>
</dbReference>
<dbReference type="InterPro" id="IPR036427">
    <property type="entry name" value="Bromodomain-like_sf"/>
</dbReference>
<dbReference type="InterPro" id="IPR001487">
    <property type="entry name" value="Bromodomain"/>
</dbReference>
<keyword evidence="1 2" id="KW-0103">Bromodomain</keyword>
<dbReference type="AlphaFoldDB" id="A0AAD3CV98"/>
<dbReference type="PROSITE" id="PS50014">
    <property type="entry name" value="BROMODOMAIN_2"/>
    <property type="match status" value="1"/>
</dbReference>
<comment type="caution">
    <text evidence="5">The sequence shown here is derived from an EMBL/GenBank/DDBJ whole genome shotgun (WGS) entry which is preliminary data.</text>
</comment>
<dbReference type="Pfam" id="PF00439">
    <property type="entry name" value="Bromodomain"/>
    <property type="match status" value="1"/>
</dbReference>
<evidence type="ECO:0000313" key="5">
    <source>
        <dbReference type="EMBL" id="GFH52618.1"/>
    </source>
</evidence>
<accession>A0AAD3CV98</accession>
<keyword evidence="6" id="KW-1185">Reference proteome</keyword>
<feature type="compositionally biased region" description="Basic and acidic residues" evidence="3">
    <location>
        <begin position="323"/>
        <end position="332"/>
    </location>
</feature>
<dbReference type="GO" id="GO:0035267">
    <property type="term" value="C:NuA4 histone acetyltransferase complex"/>
    <property type="evidence" value="ECO:0007669"/>
    <property type="project" value="TreeGrafter"/>
</dbReference>
<dbReference type="SUPFAM" id="SSF47370">
    <property type="entry name" value="Bromodomain"/>
    <property type="match status" value="1"/>
</dbReference>
<feature type="region of interest" description="Disordered" evidence="3">
    <location>
        <begin position="323"/>
        <end position="382"/>
    </location>
</feature>
<evidence type="ECO:0000256" key="3">
    <source>
        <dbReference type="SAM" id="MobiDB-lite"/>
    </source>
</evidence>
<sequence length="382" mass="42719">MSTEAAAPQQQQQAELSNQYGIPVITKEEEELYYETMYRITDGLPAHELQLMNKEATECEAALQKEIELLEEYLKSDQINEAAQEPETPASSIPVIPPEYDSTNTTANHYLPTAQQILESELSPLDRYFTVSALIGRIREPLDTPPPPHSALNKIRLENIAQLEKKKNKQNQSVYLARITQSRDKYKKILELKKENPIYTQLQSDPTTMLALIKRISNHRTAAVFRRAVNPLEAPGYAERILFPMDLTLVKKLIACNHISTFEEMHQWIGLICHDCVKFNGRDSDYSILTREFESYVDDSFIDYMQKLGDKIGPVALAALKKEQEEKMKEKGGSSGSSGDSDADKKMGAEGNATDSAKDESSAATDAKMPATETVPAATSAK</sequence>
<organism evidence="5 6">
    <name type="scientific">Chaetoceros tenuissimus</name>
    <dbReference type="NCBI Taxonomy" id="426638"/>
    <lineage>
        <taxon>Eukaryota</taxon>
        <taxon>Sar</taxon>
        <taxon>Stramenopiles</taxon>
        <taxon>Ochrophyta</taxon>
        <taxon>Bacillariophyta</taxon>
        <taxon>Coscinodiscophyceae</taxon>
        <taxon>Chaetocerotophycidae</taxon>
        <taxon>Chaetocerotales</taxon>
        <taxon>Chaetocerotaceae</taxon>
        <taxon>Chaetoceros</taxon>
    </lineage>
</organism>
<proteinExistence type="predicted"/>
<evidence type="ECO:0000256" key="2">
    <source>
        <dbReference type="PROSITE-ProRule" id="PRU00035"/>
    </source>
</evidence>
<dbReference type="Gene3D" id="1.20.920.10">
    <property type="entry name" value="Bromodomain-like"/>
    <property type="match status" value="1"/>
</dbReference>
<gene>
    <name evidence="5" type="ORF">CTEN210_09094</name>
</gene>
<feature type="domain" description="Bromo" evidence="4">
    <location>
        <begin position="217"/>
        <end position="287"/>
    </location>
</feature>
<dbReference type="PANTHER" id="PTHR15398">
    <property type="entry name" value="BROMODOMAIN-CONTAINING PROTEIN 8"/>
    <property type="match status" value="1"/>
</dbReference>
<name>A0AAD3CV98_9STRA</name>
<dbReference type="Proteomes" id="UP001054902">
    <property type="component" value="Unassembled WGS sequence"/>
</dbReference>
<evidence type="ECO:0000313" key="6">
    <source>
        <dbReference type="Proteomes" id="UP001054902"/>
    </source>
</evidence>
<dbReference type="EMBL" id="BLLK01000045">
    <property type="protein sequence ID" value="GFH52618.1"/>
    <property type="molecule type" value="Genomic_DNA"/>
</dbReference>
<protein>
    <recommendedName>
        <fullName evidence="4">Bromo domain-containing protein</fullName>
    </recommendedName>
</protein>
<dbReference type="SMART" id="SM00297">
    <property type="entry name" value="BROMO"/>
    <property type="match status" value="1"/>
</dbReference>
<reference evidence="5 6" key="1">
    <citation type="journal article" date="2021" name="Sci. Rep.">
        <title>The genome of the diatom Chaetoceros tenuissimus carries an ancient integrated fragment of an extant virus.</title>
        <authorList>
            <person name="Hongo Y."/>
            <person name="Kimura K."/>
            <person name="Takaki Y."/>
            <person name="Yoshida Y."/>
            <person name="Baba S."/>
            <person name="Kobayashi G."/>
            <person name="Nagasaki K."/>
            <person name="Hano T."/>
            <person name="Tomaru Y."/>
        </authorList>
    </citation>
    <scope>NUCLEOTIDE SEQUENCE [LARGE SCALE GENOMIC DNA]</scope>
    <source>
        <strain evidence="5 6">NIES-3715</strain>
    </source>
</reference>
<dbReference type="CDD" id="cd04369">
    <property type="entry name" value="Bromodomain"/>
    <property type="match status" value="1"/>
</dbReference>
<evidence type="ECO:0000256" key="1">
    <source>
        <dbReference type="ARBA" id="ARBA00023117"/>
    </source>
</evidence>
<evidence type="ECO:0000259" key="4">
    <source>
        <dbReference type="PROSITE" id="PS50014"/>
    </source>
</evidence>